<dbReference type="GO" id="GO:0043067">
    <property type="term" value="P:regulation of programmed cell death"/>
    <property type="evidence" value="ECO:0007669"/>
    <property type="project" value="TreeGrafter"/>
</dbReference>
<proteinExistence type="predicted"/>
<sequence>MAVEAHHLHLFYPEVLVNRGIGKAPKILPAILGDQKEGLCMPISGTSQLMSPFNNLAVATAAANGRKRKREDISFSGEGISVLLQNQIVDLDHLVAQHTQRMGAELAERRKRYALQLVGAVEFGLRKRVKAKDDEIERAKKLNWDLEERIRTLIVENQIWRELAQTNEATANVLRANLEQLLAAQAGDLDEKAQGCDGASAADDAESCFFGENDDGKAAMVGGSPAWTCRSCGQREPTVLLLPCRHLCVCVACGPAVDFCPICNCNKSGTVNVNLS</sequence>
<dbReference type="Gene3D" id="3.30.40.10">
    <property type="entry name" value="Zinc/RING finger domain, C3HC4 (zinc finger)"/>
    <property type="match status" value="1"/>
</dbReference>
<keyword evidence="2 4" id="KW-0863">Zinc-finger</keyword>
<feature type="domain" description="RING-type" evidence="6">
    <location>
        <begin position="229"/>
        <end position="264"/>
    </location>
</feature>
<dbReference type="GO" id="GO:0004842">
    <property type="term" value="F:ubiquitin-protein transferase activity"/>
    <property type="evidence" value="ECO:0007669"/>
    <property type="project" value="TreeGrafter"/>
</dbReference>
<dbReference type="PANTHER" id="PTHR42647:SF12">
    <property type="entry name" value="BOI-RELATED E3 UBIQUITIN-PROTEIN LIGASE 2-RELATED"/>
    <property type="match status" value="1"/>
</dbReference>
<feature type="coiled-coil region" evidence="5">
    <location>
        <begin position="129"/>
        <end position="156"/>
    </location>
</feature>
<keyword evidence="1" id="KW-0479">Metal-binding</keyword>
<dbReference type="InterPro" id="IPR001841">
    <property type="entry name" value="Znf_RING"/>
</dbReference>
<evidence type="ECO:0000256" key="4">
    <source>
        <dbReference type="PROSITE-ProRule" id="PRU00175"/>
    </source>
</evidence>
<dbReference type="GO" id="GO:0008270">
    <property type="term" value="F:zinc ion binding"/>
    <property type="evidence" value="ECO:0007669"/>
    <property type="project" value="UniProtKB-KW"/>
</dbReference>
<dbReference type="Proteomes" id="UP000639772">
    <property type="component" value="Chromosome 10"/>
</dbReference>
<evidence type="ECO:0000256" key="2">
    <source>
        <dbReference type="ARBA" id="ARBA00022771"/>
    </source>
</evidence>
<dbReference type="CDD" id="cd16649">
    <property type="entry name" value="mRING-HC-C3HC5_CGRF1-like"/>
    <property type="match status" value="1"/>
</dbReference>
<dbReference type="AlphaFoldDB" id="A0A835UKC1"/>
<dbReference type="EMBL" id="JADCNM010000010">
    <property type="protein sequence ID" value="KAG0464842.1"/>
    <property type="molecule type" value="Genomic_DNA"/>
</dbReference>
<comment type="caution">
    <text evidence="7">The sequence shown here is derived from an EMBL/GenBank/DDBJ whole genome shotgun (WGS) entry which is preliminary data.</text>
</comment>
<evidence type="ECO:0000256" key="3">
    <source>
        <dbReference type="ARBA" id="ARBA00022833"/>
    </source>
</evidence>
<dbReference type="OrthoDB" id="1711136at2759"/>
<protein>
    <recommendedName>
        <fullName evidence="6">RING-type domain-containing protein</fullName>
    </recommendedName>
</protein>
<keyword evidence="5" id="KW-0175">Coiled coil</keyword>
<organism evidence="7 8">
    <name type="scientific">Vanilla planifolia</name>
    <name type="common">Vanilla</name>
    <dbReference type="NCBI Taxonomy" id="51239"/>
    <lineage>
        <taxon>Eukaryota</taxon>
        <taxon>Viridiplantae</taxon>
        <taxon>Streptophyta</taxon>
        <taxon>Embryophyta</taxon>
        <taxon>Tracheophyta</taxon>
        <taxon>Spermatophyta</taxon>
        <taxon>Magnoliopsida</taxon>
        <taxon>Liliopsida</taxon>
        <taxon>Asparagales</taxon>
        <taxon>Orchidaceae</taxon>
        <taxon>Vanilloideae</taxon>
        <taxon>Vanilleae</taxon>
        <taxon>Vanilla</taxon>
    </lineage>
</organism>
<evidence type="ECO:0000313" key="7">
    <source>
        <dbReference type="EMBL" id="KAG0464842.1"/>
    </source>
</evidence>
<evidence type="ECO:0000259" key="6">
    <source>
        <dbReference type="PROSITE" id="PS50089"/>
    </source>
</evidence>
<evidence type="ECO:0000256" key="1">
    <source>
        <dbReference type="ARBA" id="ARBA00022723"/>
    </source>
</evidence>
<dbReference type="InterPro" id="IPR013083">
    <property type="entry name" value="Znf_RING/FYVE/PHD"/>
</dbReference>
<dbReference type="PROSITE" id="PS50089">
    <property type="entry name" value="ZF_RING_2"/>
    <property type="match status" value="1"/>
</dbReference>
<accession>A0A835UKC1</accession>
<evidence type="ECO:0000313" key="8">
    <source>
        <dbReference type="Proteomes" id="UP000639772"/>
    </source>
</evidence>
<dbReference type="Pfam" id="PF13920">
    <property type="entry name" value="zf-C3HC4_3"/>
    <property type="match status" value="1"/>
</dbReference>
<reference evidence="7 8" key="1">
    <citation type="journal article" date="2020" name="Nat. Food">
        <title>A phased Vanilla planifolia genome enables genetic improvement of flavour and production.</title>
        <authorList>
            <person name="Hasing T."/>
            <person name="Tang H."/>
            <person name="Brym M."/>
            <person name="Khazi F."/>
            <person name="Huang T."/>
            <person name="Chambers A.H."/>
        </authorList>
    </citation>
    <scope>NUCLEOTIDE SEQUENCE [LARGE SCALE GENOMIC DNA]</scope>
    <source>
        <tissue evidence="7">Leaf</tissue>
    </source>
</reference>
<evidence type="ECO:0000256" key="5">
    <source>
        <dbReference type="SAM" id="Coils"/>
    </source>
</evidence>
<dbReference type="PANTHER" id="PTHR42647">
    <property type="entry name" value="SBP (S-RIBONUCLEASE BINDING PROTEIN) FAMILY PROTEIN"/>
    <property type="match status" value="1"/>
</dbReference>
<name>A0A835UKC1_VANPL</name>
<gene>
    <name evidence="7" type="ORF">HPP92_019006</name>
</gene>
<keyword evidence="3" id="KW-0862">Zinc</keyword>